<dbReference type="GO" id="GO:0005829">
    <property type="term" value="C:cytosol"/>
    <property type="evidence" value="ECO:0007669"/>
    <property type="project" value="TreeGrafter"/>
</dbReference>
<dbReference type="Pfam" id="PF04424">
    <property type="entry name" value="MINDY_DUB"/>
    <property type="match status" value="1"/>
</dbReference>
<feature type="compositionally biased region" description="Low complexity" evidence="1">
    <location>
        <begin position="329"/>
        <end position="350"/>
    </location>
</feature>
<dbReference type="GO" id="GO:0004843">
    <property type="term" value="F:cysteine-type deubiquitinase activity"/>
    <property type="evidence" value="ECO:0007669"/>
    <property type="project" value="InterPro"/>
</dbReference>
<dbReference type="InterPro" id="IPR007518">
    <property type="entry name" value="MINDY"/>
</dbReference>
<accession>A0A9P8TI07</accession>
<gene>
    <name evidence="3" type="ORF">WICMUC_001282</name>
</gene>
<dbReference type="GO" id="GO:0071108">
    <property type="term" value="P:protein K48-linked deubiquitination"/>
    <property type="evidence" value="ECO:0007669"/>
    <property type="project" value="TreeGrafter"/>
</dbReference>
<evidence type="ECO:0000256" key="1">
    <source>
        <dbReference type="SAM" id="MobiDB-lite"/>
    </source>
</evidence>
<dbReference type="Proteomes" id="UP000769528">
    <property type="component" value="Unassembled WGS sequence"/>
</dbReference>
<dbReference type="AlphaFoldDB" id="A0A9P8TI07"/>
<dbReference type="EMBL" id="JAEUBF010000390">
    <property type="protein sequence ID" value="KAH3679086.1"/>
    <property type="molecule type" value="Genomic_DNA"/>
</dbReference>
<dbReference type="OrthoDB" id="10261212at2759"/>
<dbReference type="GO" id="GO:0071944">
    <property type="term" value="C:cell periphery"/>
    <property type="evidence" value="ECO:0007669"/>
    <property type="project" value="TreeGrafter"/>
</dbReference>
<feature type="domain" description="MINDY deubiquitinase" evidence="2">
    <location>
        <begin position="10"/>
        <end position="269"/>
    </location>
</feature>
<feature type="compositionally biased region" description="Basic residues" evidence="1">
    <location>
        <begin position="351"/>
        <end position="370"/>
    </location>
</feature>
<reference evidence="3" key="2">
    <citation type="submission" date="2021-01" db="EMBL/GenBank/DDBJ databases">
        <authorList>
            <person name="Schikora-Tamarit M.A."/>
        </authorList>
    </citation>
    <scope>NUCLEOTIDE SEQUENCE</scope>
    <source>
        <strain evidence="3">CBS6341</strain>
    </source>
</reference>
<protein>
    <recommendedName>
        <fullName evidence="2">MINDY deubiquitinase domain-containing protein</fullName>
    </recommendedName>
</protein>
<dbReference type="PANTHER" id="PTHR18063:SF6">
    <property type="entry name" value="UBIQUITIN CARBOXYL-TERMINAL HYDROLASE"/>
    <property type="match status" value="1"/>
</dbReference>
<keyword evidence="4" id="KW-1185">Reference proteome</keyword>
<reference evidence="3" key="1">
    <citation type="journal article" date="2021" name="Open Biol.">
        <title>Shared evolutionary footprints suggest mitochondrial oxidative damage underlies multiple complex I losses in fungi.</title>
        <authorList>
            <person name="Schikora-Tamarit M.A."/>
            <person name="Marcet-Houben M."/>
            <person name="Nosek J."/>
            <person name="Gabaldon T."/>
        </authorList>
    </citation>
    <scope>NUCLEOTIDE SEQUENCE</scope>
    <source>
        <strain evidence="3">CBS6341</strain>
    </source>
</reference>
<feature type="region of interest" description="Disordered" evidence="1">
    <location>
        <begin position="325"/>
        <end position="370"/>
    </location>
</feature>
<dbReference type="InterPro" id="IPR033979">
    <property type="entry name" value="MINDY_domain"/>
</dbReference>
<evidence type="ECO:0000313" key="4">
    <source>
        <dbReference type="Proteomes" id="UP000769528"/>
    </source>
</evidence>
<dbReference type="GO" id="GO:1990380">
    <property type="term" value="F:K48-linked deubiquitinase activity"/>
    <property type="evidence" value="ECO:0007669"/>
    <property type="project" value="InterPro"/>
</dbReference>
<proteinExistence type="predicted"/>
<evidence type="ECO:0000313" key="3">
    <source>
        <dbReference type="EMBL" id="KAH3679086.1"/>
    </source>
</evidence>
<sequence>MSQISSDHTIFKTKTINYNGIRSILIQNENGPCSLLAITNSLLLTIDEFNHNTELDDLALLVNSSDEVELFQLLNLLKNIILNNQSLTNEEIQYGLSLLPKLNEGLTINPKFDGSFTEDNELIIFKLFGLNLVHGWIISPEDPEFKSVITYNSYEAAQNVLIEAYDLESKSNKDSIDQEIIDSSIQIKHFFARTATQLTDYGLQFLKTKLIESKIYVFFRNDHFNTIIKDGNDIYQLITDSGFANKSQFVWESLLSINGLNNSFFKGNFEPIINDSNPDNVNPFIHEYDNNDINDNNYGINDQDRALALQIQEEEDQRAAQALNKRYNKNNNSNNNRRQTTNGNNQNSNNKSKRDKNGRKDKKSKKCTIM</sequence>
<evidence type="ECO:0000259" key="2">
    <source>
        <dbReference type="Pfam" id="PF04424"/>
    </source>
</evidence>
<organism evidence="3 4">
    <name type="scientific">Wickerhamomyces mucosus</name>
    <dbReference type="NCBI Taxonomy" id="1378264"/>
    <lineage>
        <taxon>Eukaryota</taxon>
        <taxon>Fungi</taxon>
        <taxon>Dikarya</taxon>
        <taxon>Ascomycota</taxon>
        <taxon>Saccharomycotina</taxon>
        <taxon>Saccharomycetes</taxon>
        <taxon>Phaffomycetales</taxon>
        <taxon>Wickerhamomycetaceae</taxon>
        <taxon>Wickerhamomyces</taxon>
    </lineage>
</organism>
<dbReference type="GO" id="GO:0016807">
    <property type="term" value="F:cysteine-type carboxypeptidase activity"/>
    <property type="evidence" value="ECO:0007669"/>
    <property type="project" value="TreeGrafter"/>
</dbReference>
<comment type="caution">
    <text evidence="3">The sequence shown here is derived from an EMBL/GenBank/DDBJ whole genome shotgun (WGS) entry which is preliminary data.</text>
</comment>
<dbReference type="PANTHER" id="PTHR18063">
    <property type="entry name" value="NF-E2 INDUCIBLE PROTEIN"/>
    <property type="match status" value="1"/>
</dbReference>
<name>A0A9P8TI07_9ASCO</name>